<keyword evidence="1" id="KW-0472">Membrane</keyword>
<reference evidence="2 3" key="1">
    <citation type="submission" date="2019-11" db="EMBL/GenBank/DDBJ databases">
        <authorList>
            <person name="Li X."/>
        </authorList>
    </citation>
    <scope>NUCLEOTIDE SEQUENCE [LARGE SCALE GENOMIC DNA]</scope>
    <source>
        <strain evidence="2 3">L9</strain>
    </source>
</reference>
<keyword evidence="1" id="KW-1133">Transmembrane helix</keyword>
<dbReference type="AlphaFoldDB" id="A0A6N8FLN5"/>
<accession>A0A6N8FLN5</accession>
<name>A0A6N8FLN5_9BACI</name>
<dbReference type="RefSeq" id="WP_155671451.1">
    <property type="nucleotide sequence ID" value="NZ_WOCA01000023.1"/>
</dbReference>
<organism evidence="2 3">
    <name type="scientific">Ornithinibacillus caprae</name>
    <dbReference type="NCBI Taxonomy" id="2678566"/>
    <lineage>
        <taxon>Bacteria</taxon>
        <taxon>Bacillati</taxon>
        <taxon>Bacillota</taxon>
        <taxon>Bacilli</taxon>
        <taxon>Bacillales</taxon>
        <taxon>Bacillaceae</taxon>
        <taxon>Ornithinibacillus</taxon>
    </lineage>
</organism>
<evidence type="ECO:0000313" key="2">
    <source>
        <dbReference type="EMBL" id="MUK90552.1"/>
    </source>
</evidence>
<dbReference type="EMBL" id="WOCA01000023">
    <property type="protein sequence ID" value="MUK90552.1"/>
    <property type="molecule type" value="Genomic_DNA"/>
</dbReference>
<proteinExistence type="predicted"/>
<evidence type="ECO:0000256" key="1">
    <source>
        <dbReference type="SAM" id="Phobius"/>
    </source>
</evidence>
<gene>
    <name evidence="2" type="ORF">GMD78_19530</name>
</gene>
<comment type="caution">
    <text evidence="2">The sequence shown here is derived from an EMBL/GenBank/DDBJ whole genome shotgun (WGS) entry which is preliminary data.</text>
</comment>
<sequence length="99" mass="11132">MKIINEIIYYLIVVIIGGLMGGVVLFLYSKFGIDGDAFYVKLGMVGVFILLFVIEQNKLKFTRWSPSKNSEELSHKSTKILKLISVALITIPIVIHFAI</sequence>
<keyword evidence="3" id="KW-1185">Reference proteome</keyword>
<protein>
    <submittedName>
        <fullName evidence="2">Uncharacterized protein</fullName>
    </submittedName>
</protein>
<evidence type="ECO:0000313" key="3">
    <source>
        <dbReference type="Proteomes" id="UP000469125"/>
    </source>
</evidence>
<keyword evidence="1" id="KW-0812">Transmembrane</keyword>
<feature type="transmembrane region" description="Helical" evidence="1">
    <location>
        <begin position="37"/>
        <end position="54"/>
    </location>
</feature>
<feature type="transmembrane region" description="Helical" evidence="1">
    <location>
        <begin position="7"/>
        <end position="31"/>
    </location>
</feature>
<dbReference type="Proteomes" id="UP000469125">
    <property type="component" value="Unassembled WGS sequence"/>
</dbReference>